<organism evidence="6 7">
    <name type="scientific">Meloidogyne javanica</name>
    <name type="common">Root-knot nematode worm</name>
    <dbReference type="NCBI Taxonomy" id="6303"/>
    <lineage>
        <taxon>Eukaryota</taxon>
        <taxon>Metazoa</taxon>
        <taxon>Ecdysozoa</taxon>
        <taxon>Nematoda</taxon>
        <taxon>Chromadorea</taxon>
        <taxon>Rhabditida</taxon>
        <taxon>Tylenchina</taxon>
        <taxon>Tylenchomorpha</taxon>
        <taxon>Tylenchoidea</taxon>
        <taxon>Meloidogynidae</taxon>
        <taxon>Meloidogyninae</taxon>
        <taxon>Meloidogyne</taxon>
        <taxon>Meloidogyne incognita group</taxon>
    </lineage>
</organism>
<evidence type="ECO:0000256" key="1">
    <source>
        <dbReference type="ARBA" id="ARBA00022771"/>
    </source>
</evidence>
<feature type="domain" description="RING-type" evidence="5">
    <location>
        <begin position="170"/>
        <end position="208"/>
    </location>
</feature>
<name>A0A915M9U4_MELJA</name>
<dbReference type="WBParaSite" id="scaffold32490_cov305.g20919">
    <property type="protein sequence ID" value="scaffold32490_cov305.g20919"/>
    <property type="gene ID" value="scaffold32490_cov305.g20919"/>
</dbReference>
<dbReference type="InterPro" id="IPR004595">
    <property type="entry name" value="TFIIH_C1-like_dom"/>
</dbReference>
<feature type="compositionally biased region" description="Polar residues" evidence="4">
    <location>
        <begin position="71"/>
        <end position="94"/>
    </location>
</feature>
<reference evidence="7" key="1">
    <citation type="submission" date="2022-11" db="UniProtKB">
        <authorList>
            <consortium name="WormBaseParasite"/>
        </authorList>
    </citation>
    <scope>IDENTIFICATION</scope>
</reference>
<evidence type="ECO:0000256" key="2">
    <source>
        <dbReference type="ARBA" id="ARBA00022833"/>
    </source>
</evidence>
<dbReference type="Gene3D" id="3.30.40.10">
    <property type="entry name" value="Zinc/RING finger domain, C3HC4 (zinc finger)"/>
    <property type="match status" value="1"/>
</dbReference>
<feature type="region of interest" description="Disordered" evidence="4">
    <location>
        <begin position="70"/>
        <end position="94"/>
    </location>
</feature>
<proteinExistence type="predicted"/>
<dbReference type="GO" id="GO:0008270">
    <property type="term" value="F:zinc ion binding"/>
    <property type="evidence" value="ECO:0007669"/>
    <property type="project" value="UniProtKB-KW"/>
</dbReference>
<keyword evidence="1 3" id="KW-0863">Zinc-finger</keyword>
<keyword evidence="6" id="KW-1185">Reference proteome</keyword>
<keyword evidence="1 3" id="KW-0479">Metal-binding</keyword>
<accession>A0A915M9U4</accession>
<sequence length="227" mass="26414">MSSIFVCDFERLLREHHEFKSEICYLKNLTDWLAYDNEILERRVRTLENVKKSTAHREFLQKRRRNLPNYDESNVVNNNGNLSPRPGTSRQQLETSREIPQAVYVFNESVNSTPLQSVSGVELSEYPTHSETNLTELRPLFENGLSQEHVAVFSENGQLRWIRTFPASQCLGCMSAQPQSLYECGHLLFCIDCKRTAGEWLNICPICKKEGPTYEKVHLTRRLFNNR</sequence>
<keyword evidence="2" id="KW-0862">Zinc</keyword>
<dbReference type="InterPro" id="IPR001841">
    <property type="entry name" value="Znf_RING"/>
</dbReference>
<dbReference type="SMART" id="SM01047">
    <property type="entry name" value="C1_4"/>
    <property type="match status" value="1"/>
</dbReference>
<dbReference type="Proteomes" id="UP000887561">
    <property type="component" value="Unplaced"/>
</dbReference>
<evidence type="ECO:0000256" key="4">
    <source>
        <dbReference type="SAM" id="MobiDB-lite"/>
    </source>
</evidence>
<dbReference type="GO" id="GO:0006281">
    <property type="term" value="P:DNA repair"/>
    <property type="evidence" value="ECO:0007669"/>
    <property type="project" value="InterPro"/>
</dbReference>
<evidence type="ECO:0000313" key="7">
    <source>
        <dbReference type="WBParaSite" id="scaffold32490_cov305.g20919"/>
    </source>
</evidence>
<dbReference type="AlphaFoldDB" id="A0A915M9U4"/>
<dbReference type="PROSITE" id="PS50089">
    <property type="entry name" value="ZF_RING_2"/>
    <property type="match status" value="1"/>
</dbReference>
<evidence type="ECO:0000313" key="6">
    <source>
        <dbReference type="Proteomes" id="UP000887561"/>
    </source>
</evidence>
<dbReference type="InterPro" id="IPR013083">
    <property type="entry name" value="Znf_RING/FYVE/PHD"/>
</dbReference>
<evidence type="ECO:0000256" key="3">
    <source>
        <dbReference type="PROSITE-ProRule" id="PRU00175"/>
    </source>
</evidence>
<evidence type="ECO:0000259" key="5">
    <source>
        <dbReference type="PROSITE" id="PS50089"/>
    </source>
</evidence>
<protein>
    <submittedName>
        <fullName evidence="7">RING-type domain-containing protein</fullName>
    </submittedName>
</protein>